<evidence type="ECO:0000313" key="1">
    <source>
        <dbReference type="EMBL" id="KKO81348.1"/>
    </source>
</evidence>
<keyword evidence="2" id="KW-1185">Reference proteome</keyword>
<organism evidence="1 2">
    <name type="scientific">Corynebacterium minutissimum</name>
    <dbReference type="NCBI Taxonomy" id="38301"/>
    <lineage>
        <taxon>Bacteria</taxon>
        <taxon>Bacillati</taxon>
        <taxon>Actinomycetota</taxon>
        <taxon>Actinomycetes</taxon>
        <taxon>Mycobacteriales</taxon>
        <taxon>Corynebacteriaceae</taxon>
        <taxon>Corynebacterium</taxon>
    </lineage>
</organism>
<protein>
    <submittedName>
        <fullName evidence="1">Uncharacterized protein</fullName>
    </submittedName>
</protein>
<reference evidence="1" key="1">
    <citation type="submission" date="2015-04" db="EMBL/GenBank/DDBJ databases">
        <title>Draft Genome Sequences of Three Species of Emerging Human-Pathogenic Corynebacteria.</title>
        <authorList>
            <person name="Pacheco L.G."/>
            <person name="Mattos-Guaraldi A.L."/>
            <person name="Santos C.S."/>
            <person name="Veras A.O."/>
            <person name="Guimaraes L.C."/>
            <person name="Abreu V."/>
            <person name="Pereira F.L."/>
            <person name="Soares S.C."/>
            <person name="Dorella F.A."/>
            <person name="Carvalho A.F."/>
            <person name="Leal C.G."/>
            <person name="Figueiredo H.C."/>
            <person name="Ramos J.N."/>
            <person name="Vieira V."/>
            <person name="Farfour E."/>
            <person name="Guiso N."/>
            <person name="Hirata R.Jr."/>
            <person name="Ramos R.T."/>
            <person name="Azevedo V."/>
            <person name="Silva A."/>
        </authorList>
    </citation>
    <scope>NUCLEOTIDE SEQUENCE</scope>
    <source>
        <strain evidence="1">1941</strain>
    </source>
</reference>
<gene>
    <name evidence="1" type="ORF">WU87_01210</name>
</gene>
<name>A0ACC4UDZ0_9CORY</name>
<accession>A0ACC4UDZ0</accession>
<evidence type="ECO:0000313" key="2">
    <source>
        <dbReference type="Proteomes" id="UP000034245"/>
    </source>
</evidence>
<comment type="caution">
    <text evidence="1">The sequence shown here is derived from an EMBL/GenBank/DDBJ whole genome shotgun (WGS) entry which is preliminary data.</text>
</comment>
<proteinExistence type="predicted"/>
<dbReference type="EMBL" id="LAYQ01000001">
    <property type="protein sequence ID" value="KKO81348.1"/>
    <property type="molecule type" value="Genomic_DNA"/>
</dbReference>
<sequence>MRGKPSLLVSLGPRMFFIANAALGIAAVARALDYLYLTFIHEVPKSLYAVERAAPLWLWAILLTVGAGLMLIGSLDPPRLLTLAYGHALLSAVWAMVGMGMFLQSINDNIPGGWRGGLALLFGIAVMHFLFGTSTFVRWKALTELAEQGTTIEKG</sequence>
<dbReference type="Proteomes" id="UP000034245">
    <property type="component" value="Unassembled WGS sequence"/>
</dbReference>